<keyword evidence="4" id="KW-1185">Reference proteome</keyword>
<dbReference type="PANTHER" id="PTHR30353">
    <property type="entry name" value="INNER MEMBRANE PROTEIN DEDA-RELATED"/>
    <property type="match status" value="1"/>
</dbReference>
<dbReference type="InterPro" id="IPR025902">
    <property type="entry name" value="LssY-like-C_dom"/>
</dbReference>
<dbReference type="PANTHER" id="PTHR30353:SF15">
    <property type="entry name" value="INNER MEMBRANE PROTEIN YABI"/>
    <property type="match status" value="1"/>
</dbReference>
<dbReference type="Pfam" id="PF14067">
    <property type="entry name" value="LssY_C"/>
    <property type="match status" value="1"/>
</dbReference>
<feature type="transmembrane region" description="Helical" evidence="1">
    <location>
        <begin position="333"/>
        <end position="354"/>
    </location>
</feature>
<dbReference type="CDD" id="cd03392">
    <property type="entry name" value="PAP2_like_2"/>
    <property type="match status" value="1"/>
</dbReference>
<name>A0A2W7MYG1_9RHOB</name>
<reference evidence="3 4" key="1">
    <citation type="submission" date="2018-06" db="EMBL/GenBank/DDBJ databases">
        <title>Genomic Encyclopedia of Archaeal and Bacterial Type Strains, Phase II (KMG-II): from individual species to whole genera.</title>
        <authorList>
            <person name="Goeker M."/>
        </authorList>
    </citation>
    <scope>NUCLEOTIDE SEQUENCE [LARGE SCALE GENOMIC DNA]</scope>
    <source>
        <strain evidence="3 4">DSM 22009</strain>
    </source>
</reference>
<dbReference type="OrthoDB" id="9801622at2"/>
<dbReference type="InterPro" id="IPR036938">
    <property type="entry name" value="PAP2/HPO_sf"/>
</dbReference>
<dbReference type="SUPFAM" id="SSF48317">
    <property type="entry name" value="Acid phosphatase/Vanadium-dependent haloperoxidase"/>
    <property type="match status" value="1"/>
</dbReference>
<evidence type="ECO:0000256" key="1">
    <source>
        <dbReference type="SAM" id="Phobius"/>
    </source>
</evidence>
<dbReference type="AlphaFoldDB" id="A0A2W7MYG1"/>
<evidence type="ECO:0000259" key="2">
    <source>
        <dbReference type="SMART" id="SM00014"/>
    </source>
</evidence>
<feature type="transmembrane region" description="Helical" evidence="1">
    <location>
        <begin position="59"/>
        <end position="78"/>
    </location>
</feature>
<dbReference type="Gene3D" id="1.20.144.10">
    <property type="entry name" value="Phosphatidic acid phosphatase type 2/haloperoxidase"/>
    <property type="match status" value="1"/>
</dbReference>
<feature type="transmembrane region" description="Helical" evidence="1">
    <location>
        <begin position="468"/>
        <end position="491"/>
    </location>
</feature>
<comment type="caution">
    <text evidence="3">The sequence shown here is derived from an EMBL/GenBank/DDBJ whole genome shotgun (WGS) entry which is preliminary data.</text>
</comment>
<feature type="transmembrane region" description="Helical" evidence="1">
    <location>
        <begin position="300"/>
        <end position="326"/>
    </location>
</feature>
<dbReference type="Pfam" id="PF01569">
    <property type="entry name" value="PAP2"/>
    <property type="match status" value="1"/>
</dbReference>
<proteinExistence type="predicted"/>
<gene>
    <name evidence="3" type="ORF">LX81_03365</name>
</gene>
<dbReference type="InterPro" id="IPR000326">
    <property type="entry name" value="PAP2/HPO"/>
</dbReference>
<organism evidence="3 4">
    <name type="scientific">Palleronia aestuarii</name>
    <dbReference type="NCBI Taxonomy" id="568105"/>
    <lineage>
        <taxon>Bacteria</taxon>
        <taxon>Pseudomonadati</taxon>
        <taxon>Pseudomonadota</taxon>
        <taxon>Alphaproteobacteria</taxon>
        <taxon>Rhodobacterales</taxon>
        <taxon>Roseobacteraceae</taxon>
        <taxon>Palleronia</taxon>
    </lineage>
</organism>
<sequence>MPHSLDQLIPSLQSMGVWTYWILALFAMLEAIIFTGVAVPGALAVIAGGILVQRGVIDFFDLGWFVLAGTVLGSEVSFRLGRLAALGMARRGGGAASTHTRRAADLLVRYGGFAMMIGRFLGPLSAFVPFSAALAGMAPRRFLVWNVASAAPYAFGLPAIGYFSGRLLAIVGGATPWILAAGVTILAVLVLVRFLSNRLRRAMPALAEIGRASWQGLSQRPVVGSWRFRHPKMTAVLAARLAPDRFSGLPATALVLFFGTVLAVYLDGVFDYLTAPAVTDTDMRLANLLYAVRDPHLVSVFAWITAFGGWKVWSVLVVGASVALVLRRRPALIAGLWIAVLGNQITVTLLKHVFDRPRSPLGVFAETSGSFPSGHAASSVAILGMLVYVAWRTRVLPGEFAALAGLAIAGSIGASRLYLIEHYLSDVMSGWLVGALWLILGIAGAEGLRLRWPVQSMRNMRNMRSGLAAWAVGASVLLAAGLATTLSHPALNRPPQPTRTELSASLAAPFADGHAPGKTFDLFGAPRASIYMTIAAETSDQITTALQEAGWIPVPRPNLGTLFGAIWSDLMDSSPTDPAIVPTFWHGMPNTLGFVGPTETEAVEPRLHLRLWPSRFRFPDRRTIWVATLVREAPLAGLIPDDEASSGAATSTSGVVAALSQGGLAATSVSVPD</sequence>
<feature type="transmembrane region" description="Helical" evidence="1">
    <location>
        <begin position="110"/>
        <end position="130"/>
    </location>
</feature>
<protein>
    <submittedName>
        <fullName evidence="3">Membrane protein DedA with SNARE-associated domain</fullName>
    </submittedName>
</protein>
<feature type="transmembrane region" description="Helical" evidence="1">
    <location>
        <begin position="20"/>
        <end position="52"/>
    </location>
</feature>
<evidence type="ECO:0000313" key="4">
    <source>
        <dbReference type="Proteomes" id="UP000248916"/>
    </source>
</evidence>
<keyword evidence="1" id="KW-0812">Transmembrane</keyword>
<evidence type="ECO:0000313" key="3">
    <source>
        <dbReference type="EMBL" id="PZX12988.1"/>
    </source>
</evidence>
<accession>A0A2W7MYG1</accession>
<feature type="transmembrane region" description="Helical" evidence="1">
    <location>
        <begin position="400"/>
        <end position="419"/>
    </location>
</feature>
<feature type="transmembrane region" description="Helical" evidence="1">
    <location>
        <begin position="177"/>
        <end position="195"/>
    </location>
</feature>
<feature type="transmembrane region" description="Helical" evidence="1">
    <location>
        <begin position="142"/>
        <end position="165"/>
    </location>
</feature>
<keyword evidence="1" id="KW-0472">Membrane</keyword>
<feature type="transmembrane region" description="Helical" evidence="1">
    <location>
        <begin position="246"/>
        <end position="266"/>
    </location>
</feature>
<dbReference type="InterPro" id="IPR032818">
    <property type="entry name" value="DedA-like"/>
</dbReference>
<dbReference type="SMART" id="SM00014">
    <property type="entry name" value="acidPPc"/>
    <property type="match status" value="1"/>
</dbReference>
<dbReference type="EMBL" id="QKZL01000020">
    <property type="protein sequence ID" value="PZX12988.1"/>
    <property type="molecule type" value="Genomic_DNA"/>
</dbReference>
<feature type="transmembrane region" description="Helical" evidence="1">
    <location>
        <begin position="431"/>
        <end position="448"/>
    </location>
</feature>
<keyword evidence="1" id="KW-1133">Transmembrane helix</keyword>
<feature type="domain" description="Phosphatidic acid phosphatase type 2/haloperoxidase" evidence="2">
    <location>
        <begin position="331"/>
        <end position="442"/>
    </location>
</feature>
<dbReference type="RefSeq" id="WP_111538432.1">
    <property type="nucleotide sequence ID" value="NZ_QKZL01000020.1"/>
</dbReference>
<dbReference type="Proteomes" id="UP000248916">
    <property type="component" value="Unassembled WGS sequence"/>
</dbReference>
<feature type="transmembrane region" description="Helical" evidence="1">
    <location>
        <begin position="374"/>
        <end position="391"/>
    </location>
</feature>